<dbReference type="Proteomes" id="UP000268094">
    <property type="component" value="Unassembled WGS sequence"/>
</dbReference>
<sequence>MFALAGCQRDVAPSESGPARFASSGHQAVEVPVASNVAPRITSAFQTARDIGPGHSARVNVRAMDPEDTPLRYVWEATVGTLGKPTALADGSEARWTAPACVDARKTPVVHVRVTNAAGLETLQTFTLSWTGPTCAPTRSRLKSASNVVATKLDGRPAQREPGADSW</sequence>
<evidence type="ECO:0000313" key="2">
    <source>
        <dbReference type="Proteomes" id="UP000268094"/>
    </source>
</evidence>
<protein>
    <submittedName>
        <fullName evidence="1">Uncharacterized protein</fullName>
    </submittedName>
</protein>
<keyword evidence="2" id="KW-1185">Reference proteome</keyword>
<accession>A0A3A8IZM3</accession>
<reference evidence="2" key="1">
    <citation type="submission" date="2018-09" db="EMBL/GenBank/DDBJ databases">
        <authorList>
            <person name="Livingstone P.G."/>
            <person name="Whitworth D.E."/>
        </authorList>
    </citation>
    <scope>NUCLEOTIDE SEQUENCE [LARGE SCALE GENOMIC DNA]</scope>
    <source>
        <strain evidence="2">CA054A</strain>
    </source>
</reference>
<dbReference type="EMBL" id="RAVZ01000138">
    <property type="protein sequence ID" value="RKG85210.1"/>
    <property type="molecule type" value="Genomic_DNA"/>
</dbReference>
<evidence type="ECO:0000313" key="1">
    <source>
        <dbReference type="EMBL" id="RKG85210.1"/>
    </source>
</evidence>
<dbReference type="AlphaFoldDB" id="A0A3A8IZM3"/>
<gene>
    <name evidence="1" type="ORF">D7V88_20390</name>
</gene>
<proteinExistence type="predicted"/>
<name>A0A3A8IZM3_9BACT</name>
<comment type="caution">
    <text evidence="1">The sequence shown here is derived from an EMBL/GenBank/DDBJ whole genome shotgun (WGS) entry which is preliminary data.</text>
</comment>
<organism evidence="1 2">
    <name type="scientific">Corallococcus terminator</name>
    <dbReference type="NCBI Taxonomy" id="2316733"/>
    <lineage>
        <taxon>Bacteria</taxon>
        <taxon>Pseudomonadati</taxon>
        <taxon>Myxococcota</taxon>
        <taxon>Myxococcia</taxon>
        <taxon>Myxococcales</taxon>
        <taxon>Cystobacterineae</taxon>
        <taxon>Myxococcaceae</taxon>
        <taxon>Corallococcus</taxon>
    </lineage>
</organism>